<dbReference type="Gene3D" id="3.30.70.1070">
    <property type="entry name" value="Sporulation related repeat"/>
    <property type="match status" value="1"/>
</dbReference>
<dbReference type="PANTHER" id="PTHR35894:SF1">
    <property type="entry name" value="PHOSPHORIBULOKINASE _ URIDINE KINASE FAMILY"/>
    <property type="match status" value="1"/>
</dbReference>
<evidence type="ECO:0000313" key="3">
    <source>
        <dbReference type="EMBL" id="MCP8900740.1"/>
    </source>
</evidence>
<proteinExistence type="predicted"/>
<dbReference type="AlphaFoldDB" id="A0A9X2I5J1"/>
<dbReference type="InterPro" id="IPR036680">
    <property type="entry name" value="SPOR-like_sf"/>
</dbReference>
<evidence type="ECO:0000256" key="1">
    <source>
        <dbReference type="SAM" id="MobiDB-lite"/>
    </source>
</evidence>
<dbReference type="Pfam" id="PF13401">
    <property type="entry name" value="AAA_22"/>
    <property type="match status" value="1"/>
</dbReference>
<dbReference type="InterPro" id="IPR049945">
    <property type="entry name" value="AAA_22"/>
</dbReference>
<dbReference type="GO" id="GO:0016887">
    <property type="term" value="F:ATP hydrolysis activity"/>
    <property type="evidence" value="ECO:0007669"/>
    <property type="project" value="InterPro"/>
</dbReference>
<accession>A0A9X2I5J1</accession>
<dbReference type="GO" id="GO:0042834">
    <property type="term" value="F:peptidoglycan binding"/>
    <property type="evidence" value="ECO:0007669"/>
    <property type="project" value="InterPro"/>
</dbReference>
<dbReference type="InterPro" id="IPR003593">
    <property type="entry name" value="AAA+_ATPase"/>
</dbReference>
<dbReference type="InterPro" id="IPR052026">
    <property type="entry name" value="ExeA_AAA_ATPase_DNA-bind"/>
</dbReference>
<dbReference type="SMART" id="SM00382">
    <property type="entry name" value="AAA"/>
    <property type="match status" value="1"/>
</dbReference>
<reference evidence="3" key="2">
    <citation type="submission" date="2023-01" db="EMBL/GenBank/DDBJ databases">
        <title>Gilvimarinus xylanilyticus HB14 isolated from Caulerpa lentillifera aquaculture base in Hainan, China.</title>
        <authorList>
            <person name="Zhang Y.-J."/>
        </authorList>
    </citation>
    <scope>NUCLEOTIDE SEQUENCE</scope>
    <source>
        <strain evidence="3">HB14</strain>
    </source>
</reference>
<feature type="region of interest" description="Disordered" evidence="1">
    <location>
        <begin position="311"/>
        <end position="412"/>
    </location>
</feature>
<sequence>MNDPNYFDALGLHKDPFGSGPAPDLWSGLEALSLEVLHTVEFVAPVAVVVGPSGTGKTSLATELAARLENSGDTLSLRAAKLNSENQLLGVIADFLDLPVDAGARAGELLVQIRSAMTEGQLYLLIDDADLLGDESLAPLMSLLQSSRELPPIRIVLLSARDISSRLDGYGMPDIAVQDFYIPFIELPEAAGLLQLRVEQAGYTGADPLFDESLVEPWWEEAEGNFNRLFGQAKMWLLEEALSAQEPASPSEKSAPRLPVVHVVAVAALIAGLGMVYLYSGDTEEEGANTGVDKPVEGGVSLQIPPQRKEVVGPGVKQSEPAGSVGPKTSGARNTLPQSAEGGGEDFVSTQTGEPLSREVETGDSFSADAVRHIDQNAEKSLTRTAKDATTEEGSNSSTQLSSVRAADELQSLSQPVATVEDSGLGAGGEAEAGGQVRPASASYEFDELEILSWPESDYTLQVLGVSSEASARNYIDVQANKSQLVLYTTERDGKPWFVVLAGRYASRADAKSAISGLPDRQQKASPWIRSVEAIHAAIR</sequence>
<dbReference type="InterPro" id="IPR007730">
    <property type="entry name" value="SPOR-like_dom"/>
</dbReference>
<dbReference type="EMBL" id="JAMFTH010000006">
    <property type="protein sequence ID" value="MCP8900740.1"/>
    <property type="molecule type" value="Genomic_DNA"/>
</dbReference>
<feature type="region of interest" description="Disordered" evidence="1">
    <location>
        <begin position="420"/>
        <end position="439"/>
    </location>
</feature>
<dbReference type="PANTHER" id="PTHR35894">
    <property type="entry name" value="GENERAL SECRETION PATHWAY PROTEIN A-RELATED"/>
    <property type="match status" value="1"/>
</dbReference>
<dbReference type="RefSeq" id="WP_253969032.1">
    <property type="nucleotide sequence ID" value="NZ_JAMFTH010000006.1"/>
</dbReference>
<feature type="domain" description="SPOR" evidence="2">
    <location>
        <begin position="453"/>
        <end position="531"/>
    </location>
</feature>
<evidence type="ECO:0000259" key="2">
    <source>
        <dbReference type="PROSITE" id="PS51724"/>
    </source>
</evidence>
<dbReference type="Pfam" id="PF05036">
    <property type="entry name" value="SPOR"/>
    <property type="match status" value="1"/>
</dbReference>
<gene>
    <name evidence="3" type="ORF">M6D89_15635</name>
</gene>
<name>A0A9X2I5J1_9GAMM</name>
<feature type="compositionally biased region" description="Polar residues" evidence="1">
    <location>
        <begin position="392"/>
        <end position="403"/>
    </location>
</feature>
<dbReference type="SUPFAM" id="SSF52540">
    <property type="entry name" value="P-loop containing nucleoside triphosphate hydrolases"/>
    <property type="match status" value="1"/>
</dbReference>
<dbReference type="Gene3D" id="3.40.50.300">
    <property type="entry name" value="P-loop containing nucleotide triphosphate hydrolases"/>
    <property type="match status" value="1"/>
</dbReference>
<keyword evidence="4" id="KW-1185">Reference proteome</keyword>
<protein>
    <submittedName>
        <fullName evidence="3">AAA family ATPase</fullName>
    </submittedName>
</protein>
<feature type="compositionally biased region" description="Basic and acidic residues" evidence="1">
    <location>
        <begin position="370"/>
        <end position="390"/>
    </location>
</feature>
<dbReference type="CDD" id="cd00009">
    <property type="entry name" value="AAA"/>
    <property type="match status" value="1"/>
</dbReference>
<evidence type="ECO:0000313" key="4">
    <source>
        <dbReference type="Proteomes" id="UP001139319"/>
    </source>
</evidence>
<dbReference type="PROSITE" id="PS51724">
    <property type="entry name" value="SPOR"/>
    <property type="match status" value="1"/>
</dbReference>
<dbReference type="InterPro" id="IPR027417">
    <property type="entry name" value="P-loop_NTPase"/>
</dbReference>
<reference evidence="3" key="1">
    <citation type="submission" date="2022-05" db="EMBL/GenBank/DDBJ databases">
        <authorList>
            <person name="Sun H.-N."/>
        </authorList>
    </citation>
    <scope>NUCLEOTIDE SEQUENCE</scope>
    <source>
        <strain evidence="3">HB14</strain>
    </source>
</reference>
<dbReference type="Proteomes" id="UP001139319">
    <property type="component" value="Unassembled WGS sequence"/>
</dbReference>
<organism evidence="3 4">
    <name type="scientific">Gilvimarinus xylanilyticus</name>
    <dbReference type="NCBI Taxonomy" id="2944139"/>
    <lineage>
        <taxon>Bacteria</taxon>
        <taxon>Pseudomonadati</taxon>
        <taxon>Pseudomonadota</taxon>
        <taxon>Gammaproteobacteria</taxon>
        <taxon>Cellvibrionales</taxon>
        <taxon>Cellvibrionaceae</taxon>
        <taxon>Gilvimarinus</taxon>
    </lineage>
</organism>
<comment type="caution">
    <text evidence="3">The sequence shown here is derived from an EMBL/GenBank/DDBJ whole genome shotgun (WGS) entry which is preliminary data.</text>
</comment>